<dbReference type="Gene3D" id="1.20.120.350">
    <property type="entry name" value="Voltage-gated potassium channels. Chain C"/>
    <property type="match status" value="1"/>
</dbReference>
<dbReference type="PANTHER" id="PTHR11537">
    <property type="entry name" value="VOLTAGE-GATED POTASSIUM CHANNEL"/>
    <property type="match status" value="1"/>
</dbReference>
<accession>Q2FRV5</accession>
<evidence type="ECO:0000256" key="8">
    <source>
        <dbReference type="ARBA" id="ARBA00022989"/>
    </source>
</evidence>
<dbReference type="GO" id="GO:0005249">
    <property type="term" value="F:voltage-gated potassium channel activity"/>
    <property type="evidence" value="ECO:0007669"/>
    <property type="project" value="InterPro"/>
</dbReference>
<evidence type="ECO:0000256" key="12">
    <source>
        <dbReference type="SAM" id="Phobius"/>
    </source>
</evidence>
<dbReference type="KEGG" id="mhu:Mhun_2388"/>
<keyword evidence="10 12" id="KW-0472">Membrane</keyword>
<feature type="transmembrane region" description="Helical" evidence="12">
    <location>
        <begin position="59"/>
        <end position="80"/>
    </location>
</feature>
<dbReference type="PRINTS" id="PR00169">
    <property type="entry name" value="KCHANNEL"/>
</dbReference>
<dbReference type="InParanoid" id="Q2FRV5"/>
<dbReference type="InterPro" id="IPR027359">
    <property type="entry name" value="Volt_channel_dom_sf"/>
</dbReference>
<evidence type="ECO:0000256" key="4">
    <source>
        <dbReference type="ARBA" id="ARBA00022692"/>
    </source>
</evidence>
<sequence length="302" mass="34592">MYVKVNSIKTRIHYILDTPAWHDRTAVVIHGILATVILANAIAIILSTVRPIAEHHGDILTIIMNICMAVFVCEYGLRMWACTDTHNPVRMITDRVRYAFHLYLIIDLISILPIFIPFFFPQAIMIIRLFRLSSIFKLGRFTRYSESIVQLRRVIVRKKEIFAIMLFFLVFIILFSSTIMYVVEYPAQPDAFSSIPAALWWAVMTVTTVGYGDIIPVTPLGKLIAGFVTMTGVLVLALPSAIMATGFIEERERQKNVELKRKSQGIPPVLAWKLDELKEKGYITQEEYILFWYQLSGDEKKG</sequence>
<reference evidence="15" key="1">
    <citation type="journal article" date="2016" name="Stand. Genomic Sci.">
        <title>Complete genome sequence of Methanospirillum hungatei type strain JF1.</title>
        <authorList>
            <person name="Gunsalus R.P."/>
            <person name="Cook L.E."/>
            <person name="Crable B."/>
            <person name="Rohlin L."/>
            <person name="McDonald E."/>
            <person name="Mouttaki H."/>
            <person name="Sieber J.R."/>
            <person name="Poweleit N."/>
            <person name="Zhou H."/>
            <person name="Lapidus A.L."/>
            <person name="Daligault H.E."/>
            <person name="Land M."/>
            <person name="Gilna P."/>
            <person name="Ivanova N."/>
            <person name="Kyrpides N."/>
            <person name="Culley D.E."/>
            <person name="McInerney M.J."/>
        </authorList>
    </citation>
    <scope>NUCLEOTIDE SEQUENCE [LARGE SCALE GENOMIC DNA]</scope>
    <source>
        <strain evidence="15">ATCC 27890 / DSM 864 / NBRC 100397 / JF-1</strain>
    </source>
</reference>
<dbReference type="HOGENOM" id="CLU_011722_1_1_2"/>
<dbReference type="InterPro" id="IPR028325">
    <property type="entry name" value="VG_K_chnl"/>
</dbReference>
<keyword evidence="5" id="KW-0631">Potassium channel</keyword>
<keyword evidence="3" id="KW-0633">Potassium transport</keyword>
<dbReference type="eggNOG" id="arCOG01964">
    <property type="taxonomic scope" value="Archaea"/>
</dbReference>
<dbReference type="EMBL" id="CP000254">
    <property type="protein sequence ID" value="ABD42090.1"/>
    <property type="molecule type" value="Genomic_DNA"/>
</dbReference>
<dbReference type="SUPFAM" id="SSF81324">
    <property type="entry name" value="Voltage-gated potassium channels"/>
    <property type="match status" value="1"/>
</dbReference>
<gene>
    <name evidence="14" type="ordered locus">Mhun_2388</name>
</gene>
<evidence type="ECO:0000256" key="1">
    <source>
        <dbReference type="ARBA" id="ARBA00004141"/>
    </source>
</evidence>
<comment type="subcellular location">
    <subcellularLocation>
        <location evidence="1">Membrane</location>
        <topology evidence="1">Multi-pass membrane protein</topology>
    </subcellularLocation>
</comment>
<keyword evidence="4 12" id="KW-0812">Transmembrane</keyword>
<keyword evidence="2" id="KW-0813">Transport</keyword>
<dbReference type="AlphaFoldDB" id="Q2FRV5"/>
<feature type="transmembrane region" description="Helical" evidence="12">
    <location>
        <begin position="27"/>
        <end position="47"/>
    </location>
</feature>
<protein>
    <submittedName>
        <fullName evidence="14">Ion transport protein</fullName>
    </submittedName>
</protein>
<dbReference type="GO" id="GO:0001508">
    <property type="term" value="P:action potential"/>
    <property type="evidence" value="ECO:0007669"/>
    <property type="project" value="TreeGrafter"/>
</dbReference>
<evidence type="ECO:0000313" key="15">
    <source>
        <dbReference type="Proteomes" id="UP000001941"/>
    </source>
</evidence>
<evidence type="ECO:0000256" key="7">
    <source>
        <dbReference type="ARBA" id="ARBA00022958"/>
    </source>
</evidence>
<feature type="transmembrane region" description="Helical" evidence="12">
    <location>
        <begin position="100"/>
        <end position="130"/>
    </location>
</feature>
<dbReference type="Gene3D" id="1.10.287.70">
    <property type="match status" value="1"/>
</dbReference>
<evidence type="ECO:0000256" key="9">
    <source>
        <dbReference type="ARBA" id="ARBA00023065"/>
    </source>
</evidence>
<dbReference type="Proteomes" id="UP000001941">
    <property type="component" value="Chromosome"/>
</dbReference>
<dbReference type="PANTHER" id="PTHR11537:SF254">
    <property type="entry name" value="POTASSIUM VOLTAGE-GATED CHANNEL PROTEIN SHAB"/>
    <property type="match status" value="1"/>
</dbReference>
<evidence type="ECO:0000256" key="3">
    <source>
        <dbReference type="ARBA" id="ARBA00022538"/>
    </source>
</evidence>
<keyword evidence="8 12" id="KW-1133">Transmembrane helix</keyword>
<keyword evidence="6" id="KW-0851">Voltage-gated channel</keyword>
<evidence type="ECO:0000256" key="5">
    <source>
        <dbReference type="ARBA" id="ARBA00022826"/>
    </source>
</evidence>
<dbReference type="STRING" id="323259.Mhun_2388"/>
<feature type="transmembrane region" description="Helical" evidence="12">
    <location>
        <begin position="224"/>
        <end position="248"/>
    </location>
</feature>
<dbReference type="Pfam" id="PF00520">
    <property type="entry name" value="Ion_trans"/>
    <property type="match status" value="1"/>
</dbReference>
<feature type="transmembrane region" description="Helical" evidence="12">
    <location>
        <begin position="195"/>
        <end position="212"/>
    </location>
</feature>
<keyword evidence="7" id="KW-0630">Potassium</keyword>
<name>Q2FRV5_METHJ</name>
<dbReference type="EnsemblBacteria" id="ABD42090">
    <property type="protein sequence ID" value="ABD42090"/>
    <property type="gene ID" value="Mhun_2388"/>
</dbReference>
<keyword evidence="15" id="KW-1185">Reference proteome</keyword>
<feature type="domain" description="Ion transport" evidence="13">
    <location>
        <begin position="33"/>
        <end position="254"/>
    </location>
</feature>
<dbReference type="InterPro" id="IPR005821">
    <property type="entry name" value="Ion_trans_dom"/>
</dbReference>
<feature type="transmembrane region" description="Helical" evidence="12">
    <location>
        <begin position="161"/>
        <end position="183"/>
    </location>
</feature>
<keyword evidence="9" id="KW-0406">Ion transport</keyword>
<evidence type="ECO:0000256" key="6">
    <source>
        <dbReference type="ARBA" id="ARBA00022882"/>
    </source>
</evidence>
<evidence type="ECO:0000256" key="2">
    <source>
        <dbReference type="ARBA" id="ARBA00022448"/>
    </source>
</evidence>
<evidence type="ECO:0000256" key="11">
    <source>
        <dbReference type="ARBA" id="ARBA00023303"/>
    </source>
</evidence>
<evidence type="ECO:0000256" key="10">
    <source>
        <dbReference type="ARBA" id="ARBA00023136"/>
    </source>
</evidence>
<keyword evidence="11" id="KW-0407">Ion channel</keyword>
<organism evidence="14 15">
    <name type="scientific">Methanospirillum hungatei JF-1 (strain ATCC 27890 / DSM 864 / NBRC 100397 / JF-1)</name>
    <dbReference type="NCBI Taxonomy" id="323259"/>
    <lineage>
        <taxon>Archaea</taxon>
        <taxon>Methanobacteriati</taxon>
        <taxon>Methanobacteriota</taxon>
        <taxon>Stenosarchaea group</taxon>
        <taxon>Methanomicrobia</taxon>
        <taxon>Methanomicrobiales</taxon>
        <taxon>Methanospirillaceae</taxon>
        <taxon>Methanospirillum</taxon>
    </lineage>
</organism>
<evidence type="ECO:0000259" key="13">
    <source>
        <dbReference type="Pfam" id="PF00520"/>
    </source>
</evidence>
<evidence type="ECO:0000313" key="14">
    <source>
        <dbReference type="EMBL" id="ABD42090.1"/>
    </source>
</evidence>
<dbReference type="GO" id="GO:0008076">
    <property type="term" value="C:voltage-gated potassium channel complex"/>
    <property type="evidence" value="ECO:0007669"/>
    <property type="project" value="InterPro"/>
</dbReference>
<proteinExistence type="predicted"/>